<dbReference type="InterPro" id="IPR001633">
    <property type="entry name" value="EAL_dom"/>
</dbReference>
<feature type="transmembrane region" description="Helical" evidence="1">
    <location>
        <begin position="172"/>
        <end position="195"/>
    </location>
</feature>
<dbReference type="PANTHER" id="PTHR33121:SF70">
    <property type="entry name" value="SIGNALING PROTEIN YKOW"/>
    <property type="match status" value="1"/>
</dbReference>
<feature type="transmembrane region" description="Helical" evidence="1">
    <location>
        <begin position="138"/>
        <end position="157"/>
    </location>
</feature>
<feature type="domain" description="EAL" evidence="2">
    <location>
        <begin position="198"/>
        <end position="452"/>
    </location>
</feature>
<dbReference type="PANTHER" id="PTHR33121">
    <property type="entry name" value="CYCLIC DI-GMP PHOSPHODIESTERASE PDEF"/>
    <property type="match status" value="1"/>
</dbReference>
<name>A0A1X1DBX0_9GAMM</name>
<organism evidence="3 4">
    <name type="scientific">Pantoea wallisii</name>
    <dbReference type="NCBI Taxonomy" id="1076551"/>
    <lineage>
        <taxon>Bacteria</taxon>
        <taxon>Pseudomonadati</taxon>
        <taxon>Pseudomonadota</taxon>
        <taxon>Gammaproteobacteria</taxon>
        <taxon>Enterobacterales</taxon>
        <taxon>Erwiniaceae</taxon>
        <taxon>Pantoea</taxon>
    </lineage>
</organism>
<dbReference type="RefSeq" id="WP_128600221.1">
    <property type="nucleotide sequence ID" value="NZ_MLFS01000011.1"/>
</dbReference>
<dbReference type="EMBL" id="MLFS01000011">
    <property type="protein sequence ID" value="ORM74117.1"/>
    <property type="molecule type" value="Genomic_DNA"/>
</dbReference>
<gene>
    <name evidence="3" type="ORF">HA48_05930</name>
</gene>
<evidence type="ECO:0000313" key="3">
    <source>
        <dbReference type="EMBL" id="ORM74117.1"/>
    </source>
</evidence>
<proteinExistence type="predicted"/>
<dbReference type="Proteomes" id="UP000193104">
    <property type="component" value="Unassembled WGS sequence"/>
</dbReference>
<dbReference type="PROSITE" id="PS50883">
    <property type="entry name" value="EAL"/>
    <property type="match status" value="1"/>
</dbReference>
<evidence type="ECO:0000313" key="4">
    <source>
        <dbReference type="Proteomes" id="UP000193104"/>
    </source>
</evidence>
<dbReference type="SUPFAM" id="SSF141868">
    <property type="entry name" value="EAL domain-like"/>
    <property type="match status" value="1"/>
</dbReference>
<dbReference type="InterPro" id="IPR035919">
    <property type="entry name" value="EAL_sf"/>
</dbReference>
<protein>
    <submittedName>
        <fullName evidence="3">Diguanylate phosphodiesterase</fullName>
    </submittedName>
</protein>
<dbReference type="OrthoDB" id="9812358at2"/>
<evidence type="ECO:0000256" key="1">
    <source>
        <dbReference type="SAM" id="Phobius"/>
    </source>
</evidence>
<accession>A0A1X1DBX0</accession>
<evidence type="ECO:0000259" key="2">
    <source>
        <dbReference type="PROSITE" id="PS50883"/>
    </source>
</evidence>
<feature type="transmembrane region" description="Helical" evidence="1">
    <location>
        <begin position="114"/>
        <end position="131"/>
    </location>
</feature>
<sequence>MMTWFILGYSRLRNLPFTLRGDSPEKKLRLTLLIAGVSSIVAGVYMALFNFSRDNPAIAALYVFSSLAGIYIGAAAFCNGLKRNLYIITHALLATLILLFLLDNHHVAGKHSEYNYLIALTAGAALVLRLQSLYLSKIFPLICLITYLFFVSTGLIWQNGSFVLNVPQESGFYLVNCIVPITALLMTVFTCSGNYSETDLIKRELSDAIARQQLELYYQPQVDSEKKLIGFEALLRWKHPVKGFISPEVFIPVAEKSGLIIDIGKWVLARTLQQMDEWDREYPIQHLVFSINISPLQLMHRDFTQETLLTLSHYKIRPERLKFEITETTFIYDQPRISRVIQHFSQLGVKWAIDDFGVGYSSLKSLSDFAIDDIKIDKSLIMHIFENDAAAIIVHKTIELSRDMGLNVLAEGVESEECFEHLRSKGCHLFQGYHFARPLPASEAAVWIKKSAGAA</sequence>
<dbReference type="GO" id="GO:0071111">
    <property type="term" value="F:cyclic-guanylate-specific phosphodiesterase activity"/>
    <property type="evidence" value="ECO:0007669"/>
    <property type="project" value="InterPro"/>
</dbReference>
<dbReference type="CDD" id="cd01948">
    <property type="entry name" value="EAL"/>
    <property type="match status" value="1"/>
</dbReference>
<dbReference type="Gene3D" id="3.20.20.450">
    <property type="entry name" value="EAL domain"/>
    <property type="match status" value="1"/>
</dbReference>
<keyword evidence="4" id="KW-1185">Reference proteome</keyword>
<dbReference type="InterPro" id="IPR050706">
    <property type="entry name" value="Cyclic-di-GMP_PDE-like"/>
</dbReference>
<keyword evidence="1" id="KW-1133">Transmembrane helix</keyword>
<dbReference type="Pfam" id="PF00563">
    <property type="entry name" value="EAL"/>
    <property type="match status" value="1"/>
</dbReference>
<reference evidence="3 4" key="1">
    <citation type="journal article" date="2017" name="Antonie Van Leeuwenhoek">
        <title>Phylogenomic resolution of the bacterial genus Pantoea and its relationship with Erwinia and Tatumella.</title>
        <authorList>
            <person name="Palmer M."/>
            <person name="Steenkamp E.T."/>
            <person name="Coetzee M.P."/>
            <person name="Chan W.Y."/>
            <person name="van Zyl E."/>
            <person name="De Maayer P."/>
            <person name="Coutinho T.A."/>
            <person name="Blom J."/>
            <person name="Smits T.H."/>
            <person name="Duffy B."/>
            <person name="Venter S.N."/>
        </authorList>
    </citation>
    <scope>NUCLEOTIDE SEQUENCE [LARGE SCALE GENOMIC DNA]</scope>
    <source>
        <strain evidence="3 4">LMG 26277</strain>
    </source>
</reference>
<keyword evidence="1" id="KW-0472">Membrane</keyword>
<comment type="caution">
    <text evidence="3">The sequence shown here is derived from an EMBL/GenBank/DDBJ whole genome shotgun (WGS) entry which is preliminary data.</text>
</comment>
<feature type="transmembrane region" description="Helical" evidence="1">
    <location>
        <begin position="85"/>
        <end position="102"/>
    </location>
</feature>
<dbReference type="STRING" id="1076551.HA48_05930"/>
<dbReference type="AlphaFoldDB" id="A0A1X1DBX0"/>
<keyword evidence="1" id="KW-0812">Transmembrane</keyword>
<feature type="transmembrane region" description="Helical" evidence="1">
    <location>
        <begin position="57"/>
        <end position="78"/>
    </location>
</feature>
<feature type="transmembrane region" description="Helical" evidence="1">
    <location>
        <begin position="30"/>
        <end position="51"/>
    </location>
</feature>
<dbReference type="SMART" id="SM00052">
    <property type="entry name" value="EAL"/>
    <property type="match status" value="1"/>
</dbReference>